<reference evidence="1" key="2">
    <citation type="submission" date="2017-06" db="EMBL/GenBank/DDBJ databases">
        <title>WGS assembly of Brachypodium distachyon.</title>
        <authorList>
            <consortium name="The International Brachypodium Initiative"/>
            <person name="Lucas S."/>
            <person name="Harmon-Smith M."/>
            <person name="Lail K."/>
            <person name="Tice H."/>
            <person name="Grimwood J."/>
            <person name="Bruce D."/>
            <person name="Barry K."/>
            <person name="Shu S."/>
            <person name="Lindquist E."/>
            <person name="Wang M."/>
            <person name="Pitluck S."/>
            <person name="Vogel J.P."/>
            <person name="Garvin D.F."/>
            <person name="Mockler T.C."/>
            <person name="Schmutz J."/>
            <person name="Rokhsar D."/>
            <person name="Bevan M.W."/>
        </authorList>
    </citation>
    <scope>NUCLEOTIDE SEQUENCE</scope>
    <source>
        <strain evidence="1">Bd21</strain>
    </source>
</reference>
<reference evidence="2" key="3">
    <citation type="submission" date="2018-08" db="UniProtKB">
        <authorList>
            <consortium name="EnsemblPlants"/>
        </authorList>
    </citation>
    <scope>IDENTIFICATION</scope>
    <source>
        <strain evidence="2">cv. Bd21</strain>
    </source>
</reference>
<reference evidence="1 2" key="1">
    <citation type="journal article" date="2010" name="Nature">
        <title>Genome sequencing and analysis of the model grass Brachypodium distachyon.</title>
        <authorList>
            <consortium name="International Brachypodium Initiative"/>
        </authorList>
    </citation>
    <scope>NUCLEOTIDE SEQUENCE [LARGE SCALE GENOMIC DNA]</scope>
    <source>
        <strain evidence="1 2">Bd21</strain>
    </source>
</reference>
<evidence type="ECO:0000313" key="2">
    <source>
        <dbReference type="EnsemblPlants" id="KQK11824"/>
    </source>
</evidence>
<dbReference type="AlphaFoldDB" id="A0A0Q3GL01"/>
<dbReference type="Gene3D" id="3.90.1410.10">
    <property type="entry name" value="set domain protein methyltransferase, domain 1"/>
    <property type="match status" value="1"/>
</dbReference>
<dbReference type="FunCoup" id="A0A0Q3GL01">
    <property type="interactions" value="662"/>
</dbReference>
<evidence type="ECO:0008006" key="4">
    <source>
        <dbReference type="Google" id="ProtNLM"/>
    </source>
</evidence>
<dbReference type="ExpressionAtlas" id="A0A0Q3GL01">
    <property type="expression patterns" value="baseline"/>
</dbReference>
<dbReference type="EnsemblPlants" id="KQK11824">
    <property type="protein sequence ID" value="KQK11824"/>
    <property type="gene ID" value="BRADI_2g62611v3"/>
</dbReference>
<accession>A0A0Q3GL01</accession>
<dbReference type="Proteomes" id="UP000008810">
    <property type="component" value="Chromosome 2"/>
</dbReference>
<organism evidence="1">
    <name type="scientific">Brachypodium distachyon</name>
    <name type="common">Purple false brome</name>
    <name type="synonym">Trachynia distachya</name>
    <dbReference type="NCBI Taxonomy" id="15368"/>
    <lineage>
        <taxon>Eukaryota</taxon>
        <taxon>Viridiplantae</taxon>
        <taxon>Streptophyta</taxon>
        <taxon>Embryophyta</taxon>
        <taxon>Tracheophyta</taxon>
        <taxon>Spermatophyta</taxon>
        <taxon>Magnoliopsida</taxon>
        <taxon>Liliopsida</taxon>
        <taxon>Poales</taxon>
        <taxon>Poaceae</taxon>
        <taxon>BOP clade</taxon>
        <taxon>Pooideae</taxon>
        <taxon>Stipodae</taxon>
        <taxon>Brachypodieae</taxon>
        <taxon>Brachypodium</taxon>
    </lineage>
</organism>
<dbReference type="SUPFAM" id="SSF82199">
    <property type="entry name" value="SET domain"/>
    <property type="match status" value="1"/>
</dbReference>
<dbReference type="OrthoDB" id="651099at2759"/>
<dbReference type="Gramene" id="KQK11824">
    <property type="protein sequence ID" value="KQK11824"/>
    <property type="gene ID" value="BRADI_2g62611v3"/>
</dbReference>
<evidence type="ECO:0000313" key="3">
    <source>
        <dbReference type="Proteomes" id="UP000008810"/>
    </source>
</evidence>
<dbReference type="InterPro" id="IPR046341">
    <property type="entry name" value="SET_dom_sf"/>
</dbReference>
<dbReference type="InterPro" id="IPR050600">
    <property type="entry name" value="SETD3_SETD6_MTase"/>
</dbReference>
<gene>
    <name evidence="1" type="ORF">BRADI_2g62611v3</name>
</gene>
<evidence type="ECO:0000313" key="1">
    <source>
        <dbReference type="EMBL" id="KQK11824.1"/>
    </source>
</evidence>
<name>A0A0Q3GL01_BRADI</name>
<dbReference type="PANTHER" id="PTHR13271">
    <property type="entry name" value="UNCHARACTERIZED PUTATIVE METHYLTRANSFERASE"/>
    <property type="match status" value="1"/>
</dbReference>
<dbReference type="EMBL" id="CM000881">
    <property type="protein sequence ID" value="KQK11824.1"/>
    <property type="molecule type" value="Genomic_DNA"/>
</dbReference>
<dbReference type="PANTHER" id="PTHR13271:SF134">
    <property type="entry name" value="OS01G0976450 PROTEIN"/>
    <property type="match status" value="1"/>
</dbReference>
<sequence>MFWDLNELHMSLECFPHLFGEIKLEDFMHASALDFLNHDGVSDSILLYDGQKDIAEVISDRNYAVGEQVMVRYGKYSNAMLALNFGFTLPRNIYDQQLEIVDDAASRSMHPFRKKMAKDIIAGELQVLQSAHAWVGNYCKTVNMS</sequence>
<protein>
    <recommendedName>
        <fullName evidence="4">SET domain-containing protein</fullName>
    </recommendedName>
</protein>
<dbReference type="InParanoid" id="A0A0Q3GL01"/>
<proteinExistence type="predicted"/>
<dbReference type="STRING" id="15368.A0A0Q3GL01"/>
<keyword evidence="3" id="KW-1185">Reference proteome</keyword>